<dbReference type="InterPro" id="IPR034330">
    <property type="entry name" value="GST_Zeta_C"/>
</dbReference>
<accession>A0A1U9K0E0</accession>
<comment type="similarity">
    <text evidence="1">Belongs to the GST superfamily. Zeta family.</text>
</comment>
<evidence type="ECO:0000259" key="2">
    <source>
        <dbReference type="PROSITE" id="PS50404"/>
    </source>
</evidence>
<dbReference type="GO" id="GO:0006559">
    <property type="term" value="P:L-phenylalanine catabolic process"/>
    <property type="evidence" value="ECO:0007669"/>
    <property type="project" value="TreeGrafter"/>
</dbReference>
<dbReference type="PANTHER" id="PTHR42673:SF21">
    <property type="entry name" value="GLUTATHIONE S-TRANSFERASE YFCF"/>
    <property type="match status" value="1"/>
</dbReference>
<evidence type="ECO:0000313" key="5">
    <source>
        <dbReference type="Proteomes" id="UP000189369"/>
    </source>
</evidence>
<evidence type="ECO:0000256" key="1">
    <source>
        <dbReference type="ARBA" id="ARBA00010007"/>
    </source>
</evidence>
<protein>
    <submittedName>
        <fullName evidence="4">Maleylacetoacetate isomerase</fullName>
    </submittedName>
</protein>
<keyword evidence="4" id="KW-0413">Isomerase</keyword>
<dbReference type="InterPro" id="IPR036249">
    <property type="entry name" value="Thioredoxin-like_sf"/>
</dbReference>
<dbReference type="InterPro" id="IPR034333">
    <property type="entry name" value="GST_Zeta_N"/>
</dbReference>
<dbReference type="SUPFAM" id="SSF52833">
    <property type="entry name" value="Thioredoxin-like"/>
    <property type="match status" value="1"/>
</dbReference>
<dbReference type="SFLD" id="SFLDG00358">
    <property type="entry name" value="Main_(cytGST)"/>
    <property type="match status" value="1"/>
</dbReference>
<dbReference type="Gene3D" id="3.40.30.10">
    <property type="entry name" value="Glutaredoxin"/>
    <property type="match status" value="1"/>
</dbReference>
<dbReference type="PROSITE" id="PS50405">
    <property type="entry name" value="GST_CTER"/>
    <property type="match status" value="1"/>
</dbReference>
<dbReference type="GO" id="GO:0004364">
    <property type="term" value="F:glutathione transferase activity"/>
    <property type="evidence" value="ECO:0007669"/>
    <property type="project" value="TreeGrafter"/>
</dbReference>
<gene>
    <name evidence="4" type="ORF">PAEH1_07855</name>
</gene>
<dbReference type="SUPFAM" id="SSF47616">
    <property type="entry name" value="GST C-terminal domain-like"/>
    <property type="match status" value="1"/>
</dbReference>
<feature type="domain" description="GST C-terminal" evidence="3">
    <location>
        <begin position="87"/>
        <end position="214"/>
    </location>
</feature>
<dbReference type="Gene3D" id="1.20.1050.10">
    <property type="match status" value="1"/>
</dbReference>
<evidence type="ECO:0000259" key="3">
    <source>
        <dbReference type="PROSITE" id="PS50405"/>
    </source>
</evidence>
<reference evidence="4 5" key="1">
    <citation type="submission" date="2017-01" db="EMBL/GenBank/DDBJ databases">
        <title>Complete Genome Sequence of Paenalcaligenes hominis, Isolated from a paraplegic Patient with neurogenic bladder.</title>
        <authorList>
            <person name="Mukhopadhyay R."/>
            <person name="Joaquin J."/>
            <person name="Hogue R."/>
            <person name="Kilaru A."/>
            <person name="Jospin G."/>
            <person name="Mars K."/>
            <person name="Eisen J.A."/>
            <person name="Chaturvedi V."/>
        </authorList>
    </citation>
    <scope>NUCLEOTIDE SEQUENCE [LARGE SCALE GENOMIC DNA]</scope>
    <source>
        <strain evidence="4 5">15S00501</strain>
    </source>
</reference>
<dbReference type="AlphaFoldDB" id="A0A1U9K0E0"/>
<dbReference type="InterPro" id="IPR005955">
    <property type="entry name" value="GST_Zeta"/>
</dbReference>
<dbReference type="PROSITE" id="PS50404">
    <property type="entry name" value="GST_NTER"/>
    <property type="match status" value="1"/>
</dbReference>
<dbReference type="EMBL" id="CP019697">
    <property type="protein sequence ID" value="AQS51488.1"/>
    <property type="molecule type" value="Genomic_DNA"/>
</dbReference>
<dbReference type="GO" id="GO:0006749">
    <property type="term" value="P:glutathione metabolic process"/>
    <property type="evidence" value="ECO:0007669"/>
    <property type="project" value="TreeGrafter"/>
</dbReference>
<dbReference type="Proteomes" id="UP000189369">
    <property type="component" value="Chromosome"/>
</dbReference>
<proteinExistence type="inferred from homology"/>
<dbReference type="InterPro" id="IPR036282">
    <property type="entry name" value="Glutathione-S-Trfase_C_sf"/>
</dbReference>
<dbReference type="PANTHER" id="PTHR42673">
    <property type="entry name" value="MALEYLACETOACETATE ISOMERASE"/>
    <property type="match status" value="1"/>
</dbReference>
<dbReference type="KEGG" id="phn:PAEH1_07855"/>
<dbReference type="CDD" id="cd03042">
    <property type="entry name" value="GST_N_Zeta"/>
    <property type="match status" value="1"/>
</dbReference>
<dbReference type="OrthoDB" id="509852at2"/>
<feature type="domain" description="GST N-terminal" evidence="2">
    <location>
        <begin position="1"/>
        <end position="82"/>
    </location>
</feature>
<dbReference type="NCBIfam" id="TIGR01262">
    <property type="entry name" value="maiA"/>
    <property type="match status" value="1"/>
</dbReference>
<dbReference type="GO" id="GO:0016034">
    <property type="term" value="F:maleylacetoacetate isomerase activity"/>
    <property type="evidence" value="ECO:0007669"/>
    <property type="project" value="TreeGrafter"/>
</dbReference>
<dbReference type="STRING" id="643674.PAEH1_07855"/>
<dbReference type="Pfam" id="PF13417">
    <property type="entry name" value="GST_N_3"/>
    <property type="match status" value="1"/>
</dbReference>
<name>A0A1U9K0E0_9BURK</name>
<dbReference type="SFLD" id="SFLDS00019">
    <property type="entry name" value="Glutathione_Transferase_(cytos"/>
    <property type="match status" value="1"/>
</dbReference>
<organism evidence="4 5">
    <name type="scientific">Paenalcaligenes hominis</name>
    <dbReference type="NCBI Taxonomy" id="643674"/>
    <lineage>
        <taxon>Bacteria</taxon>
        <taxon>Pseudomonadati</taxon>
        <taxon>Pseudomonadota</taxon>
        <taxon>Betaproteobacteria</taxon>
        <taxon>Burkholderiales</taxon>
        <taxon>Alcaligenaceae</taxon>
        <taxon>Paenalcaligenes</taxon>
    </lineage>
</organism>
<dbReference type="GO" id="GO:0005737">
    <property type="term" value="C:cytoplasm"/>
    <property type="evidence" value="ECO:0007669"/>
    <property type="project" value="InterPro"/>
</dbReference>
<dbReference type="InterPro" id="IPR004045">
    <property type="entry name" value="Glutathione_S-Trfase_N"/>
</dbReference>
<evidence type="ECO:0000313" key="4">
    <source>
        <dbReference type="EMBL" id="AQS51488.1"/>
    </source>
</evidence>
<dbReference type="CDD" id="cd03191">
    <property type="entry name" value="GST_C_Zeta"/>
    <property type="match status" value="1"/>
</dbReference>
<sequence length="214" mass="23927">MQLYTYFRSSAAYRVRIVLGLKGLDWEAIPVHLLQDGGQQHSAEYKTVNPAGLVPAFKDGEITLKQSLAIIEYLEETYPQVSVLPGDSVARAHIRGLAYDIACDLHPINNLRVLKYLEKTLGLSAEQRKEWYLHWVALGLEAFEQQLVAYNQSGNFCYGTVPTLADACLIPQVFNAHRFGYCTDHLPRVTQAVQACSQLPAFIQAEPSNQCDAE</sequence>
<dbReference type="InterPro" id="IPR010987">
    <property type="entry name" value="Glutathione-S-Trfase_C-like"/>
</dbReference>
<dbReference type="InterPro" id="IPR040079">
    <property type="entry name" value="Glutathione_S-Trfase"/>
</dbReference>